<evidence type="ECO:0000256" key="18">
    <source>
        <dbReference type="ARBA" id="ARBA00045078"/>
    </source>
</evidence>
<feature type="transmembrane region" description="Helical" evidence="19">
    <location>
        <begin position="283"/>
        <end position="306"/>
    </location>
</feature>
<evidence type="ECO:0000256" key="4">
    <source>
        <dbReference type="ARBA" id="ARBA00009317"/>
    </source>
</evidence>
<dbReference type="EMBL" id="SUNJ01006798">
    <property type="protein sequence ID" value="TPP62470.1"/>
    <property type="molecule type" value="Genomic_DNA"/>
</dbReference>
<comment type="cofactor">
    <cofactor evidence="1">
        <name>Mg(2+)</name>
        <dbReference type="ChEBI" id="CHEBI:18420"/>
    </cofactor>
</comment>
<gene>
    <name evidence="20" type="ORF">FGIG_07984</name>
</gene>
<name>A0A504YY65_FASGI</name>
<dbReference type="Pfam" id="PF00953">
    <property type="entry name" value="Glycos_transf_4"/>
    <property type="match status" value="1"/>
</dbReference>
<evidence type="ECO:0000256" key="1">
    <source>
        <dbReference type="ARBA" id="ARBA00001946"/>
    </source>
</evidence>
<comment type="function">
    <text evidence="17">UDP-N-acetylglucosamine--dolichyl-phosphate N-acetylglucosaminephosphotransferase that operates in the biosynthetic pathway of dolichol-linked oligosaccharides, the glycan precursors employed in protein asparagine (N)-glycosylation. The assembly of dolichol-linked oligosaccharides begins on the cytosolic side of the endoplasmic reticulum membrane and finishes in its lumen. The sequential addition of sugars to dolichol pyrophosphate produces dolichol-linked oligosaccharides containing fourteen sugars, including two GlcNAcs, nine mannoses and three glucoses. Once assembled, the oligosaccharide is transferred from the lipid to nascent proteins by oligosaccharyltransferases. Catalyzes the initial step of dolichol-linked oligosaccharide biosynthesis, transfering GlcNAc-1-P from cytosolic UDP-GlcNAc onto the carrier lipid dolichyl phosphate (P-dolichol), yielding GlcNAc-P-P-dolichol embedded in the cytoplasmic leaflet of the endoplasmic reticulum membrane.</text>
</comment>
<dbReference type="UniPathway" id="UPA00378"/>
<dbReference type="GO" id="GO:0006488">
    <property type="term" value="P:dolichol-linked oligosaccharide biosynthetic process"/>
    <property type="evidence" value="ECO:0007669"/>
    <property type="project" value="InterPro"/>
</dbReference>
<keyword evidence="21" id="KW-1185">Reference proteome</keyword>
<comment type="pathway">
    <text evidence="3">Protein modification; protein glycosylation.</text>
</comment>
<keyword evidence="9 19" id="KW-0812">Transmembrane</keyword>
<dbReference type="PANTHER" id="PTHR10571">
    <property type="entry name" value="UDP-N-ACETYLGLUCOSAMINE--DOLICHYL-PHOSPHATE N-ACETYLGLUCOSAMINEPHOSPHOTRANSFERASE"/>
    <property type="match status" value="1"/>
</dbReference>
<evidence type="ECO:0000256" key="12">
    <source>
        <dbReference type="ARBA" id="ARBA00022842"/>
    </source>
</evidence>
<evidence type="ECO:0000313" key="20">
    <source>
        <dbReference type="EMBL" id="TPP62470.1"/>
    </source>
</evidence>
<comment type="caution">
    <text evidence="20">The sequence shown here is derived from an EMBL/GenBank/DDBJ whole genome shotgun (WGS) entry which is preliminary data.</text>
</comment>
<dbReference type="GO" id="GO:0005789">
    <property type="term" value="C:endoplasmic reticulum membrane"/>
    <property type="evidence" value="ECO:0007669"/>
    <property type="project" value="UniProtKB-SubCell"/>
</dbReference>
<evidence type="ECO:0000256" key="19">
    <source>
        <dbReference type="SAM" id="Phobius"/>
    </source>
</evidence>
<feature type="transmembrane region" description="Helical" evidence="19">
    <location>
        <begin position="132"/>
        <end position="151"/>
    </location>
</feature>
<feature type="transmembrane region" description="Helical" evidence="19">
    <location>
        <begin position="438"/>
        <end position="461"/>
    </location>
</feature>
<keyword evidence="7" id="KW-0328">Glycosyltransferase</keyword>
<dbReference type="OrthoDB" id="10262326at2759"/>
<evidence type="ECO:0000256" key="9">
    <source>
        <dbReference type="ARBA" id="ARBA00022692"/>
    </source>
</evidence>
<evidence type="ECO:0000256" key="5">
    <source>
        <dbReference type="ARBA" id="ARBA00013225"/>
    </source>
</evidence>
<reference evidence="20 21" key="1">
    <citation type="submission" date="2019-04" db="EMBL/GenBank/DDBJ databases">
        <title>Annotation for the trematode Fasciola gigantica.</title>
        <authorList>
            <person name="Choi Y.-J."/>
        </authorList>
    </citation>
    <scope>NUCLEOTIDE SEQUENCE [LARGE SCALE GENOMIC DNA]</scope>
    <source>
        <strain evidence="20">Uganda_cow_1</strain>
    </source>
</reference>
<comment type="catalytic activity">
    <reaction evidence="18">
        <text>a di-trans,poly-cis-dolichyl phosphate + UDP-N-acetyl-alpha-D-glucosamine = an N-acetyl-alpha-D-glucosaminyl-diphospho-di-trans,poly-cis-dolichol + UMP</text>
        <dbReference type="Rhea" id="RHEA:13289"/>
        <dbReference type="Rhea" id="RHEA-COMP:19498"/>
        <dbReference type="Rhea" id="RHEA-COMP:19507"/>
        <dbReference type="ChEBI" id="CHEBI:57683"/>
        <dbReference type="ChEBI" id="CHEBI:57705"/>
        <dbReference type="ChEBI" id="CHEBI:57865"/>
        <dbReference type="ChEBI" id="CHEBI:58427"/>
        <dbReference type="EC" id="2.7.8.15"/>
    </reaction>
    <physiologicalReaction direction="left-to-right" evidence="18">
        <dbReference type="Rhea" id="RHEA:13290"/>
    </physiologicalReaction>
</comment>
<dbReference type="InterPro" id="IPR033895">
    <property type="entry name" value="GPT"/>
</dbReference>
<comment type="similarity">
    <text evidence="4">Belongs to the glycosyltransferase 4 family.</text>
</comment>
<evidence type="ECO:0000256" key="2">
    <source>
        <dbReference type="ARBA" id="ARBA00004477"/>
    </source>
</evidence>
<dbReference type="AlphaFoldDB" id="A0A504YY65"/>
<evidence type="ECO:0000256" key="14">
    <source>
        <dbReference type="ARBA" id="ARBA00023136"/>
    </source>
</evidence>
<evidence type="ECO:0000256" key="15">
    <source>
        <dbReference type="ARBA" id="ARBA00029567"/>
    </source>
</evidence>
<evidence type="ECO:0000256" key="13">
    <source>
        <dbReference type="ARBA" id="ARBA00022989"/>
    </source>
</evidence>
<dbReference type="GO" id="GO:0046872">
    <property type="term" value="F:metal ion binding"/>
    <property type="evidence" value="ECO:0007669"/>
    <property type="project" value="UniProtKB-KW"/>
</dbReference>
<dbReference type="InterPro" id="IPR000715">
    <property type="entry name" value="Glycosyl_transferase_4"/>
</dbReference>
<organism evidence="20 21">
    <name type="scientific">Fasciola gigantica</name>
    <name type="common">Giant liver fluke</name>
    <dbReference type="NCBI Taxonomy" id="46835"/>
    <lineage>
        <taxon>Eukaryota</taxon>
        <taxon>Metazoa</taxon>
        <taxon>Spiralia</taxon>
        <taxon>Lophotrochozoa</taxon>
        <taxon>Platyhelminthes</taxon>
        <taxon>Trematoda</taxon>
        <taxon>Digenea</taxon>
        <taxon>Plagiorchiida</taxon>
        <taxon>Echinostomata</taxon>
        <taxon>Echinostomatoidea</taxon>
        <taxon>Fasciolidae</taxon>
        <taxon>Fasciola</taxon>
    </lineage>
</organism>
<dbReference type="PANTHER" id="PTHR10571:SF0">
    <property type="entry name" value="UDP-N-ACETYLGLUCOSAMINE--DOLICHYL-PHOSPHATE N-ACETYLGLUCOSAMINEPHOSPHOTRANSFERASE"/>
    <property type="match status" value="1"/>
</dbReference>
<evidence type="ECO:0000256" key="6">
    <source>
        <dbReference type="ARBA" id="ARBA00017659"/>
    </source>
</evidence>
<proteinExistence type="inferred from homology"/>
<keyword evidence="13 19" id="KW-1133">Transmembrane helix</keyword>
<feature type="transmembrane region" description="Helical" evidence="19">
    <location>
        <begin position="312"/>
        <end position="334"/>
    </location>
</feature>
<feature type="transmembrane region" description="Helical" evidence="19">
    <location>
        <begin position="221"/>
        <end position="247"/>
    </location>
</feature>
<keyword evidence="8 20" id="KW-0808">Transferase</keyword>
<keyword evidence="10" id="KW-0479">Metal-binding</keyword>
<feature type="transmembrane region" description="Helical" evidence="19">
    <location>
        <begin position="253"/>
        <end position="276"/>
    </location>
</feature>
<evidence type="ECO:0000256" key="17">
    <source>
        <dbReference type="ARBA" id="ARBA00044717"/>
    </source>
</evidence>
<dbReference type="GO" id="GO:0016757">
    <property type="term" value="F:glycosyltransferase activity"/>
    <property type="evidence" value="ECO:0007669"/>
    <property type="project" value="UniProtKB-KW"/>
</dbReference>
<dbReference type="STRING" id="46835.A0A504YY65"/>
<feature type="transmembrane region" description="Helical" evidence="19">
    <location>
        <begin position="79"/>
        <end position="99"/>
    </location>
</feature>
<evidence type="ECO:0000256" key="11">
    <source>
        <dbReference type="ARBA" id="ARBA00022824"/>
    </source>
</evidence>
<protein>
    <recommendedName>
        <fullName evidence="6">UDP-N-acetylglucosamine--dolichyl-phosphate N-acetylglucosaminephosphotransferase</fullName>
        <ecNumber evidence="5">2.7.8.15</ecNumber>
    </recommendedName>
    <alternativeName>
        <fullName evidence="15">GlcNAc-1-P transferase</fullName>
    </alternativeName>
    <alternativeName>
        <fullName evidence="16">N-acetylglucosamine-1-phosphate transferase</fullName>
    </alternativeName>
</protein>
<evidence type="ECO:0000256" key="10">
    <source>
        <dbReference type="ARBA" id="ARBA00022723"/>
    </source>
</evidence>
<evidence type="ECO:0000256" key="7">
    <source>
        <dbReference type="ARBA" id="ARBA00022676"/>
    </source>
</evidence>
<keyword evidence="11" id="KW-0256">Endoplasmic reticulum</keyword>
<keyword evidence="14 19" id="KW-0472">Membrane</keyword>
<evidence type="ECO:0000256" key="3">
    <source>
        <dbReference type="ARBA" id="ARBA00004922"/>
    </source>
</evidence>
<dbReference type="CDD" id="cd06855">
    <property type="entry name" value="GT_GPT_euk"/>
    <property type="match status" value="1"/>
</dbReference>
<comment type="subcellular location">
    <subcellularLocation>
        <location evidence="2">Endoplasmic reticulum membrane</location>
        <topology evidence="2">Multi-pass membrane protein</topology>
    </subcellularLocation>
</comment>
<sequence length="466" mass="52234">MYGMYGMYGVYSCKQEGGDCLINSYRHILEMVLLVIMSAIGTRVLKKMIFSYRGEFLRAGFAGTDMSKSSRPVLPEAQGVLAGAVYIAIMFLFIPVPFWRHLFGRTYFLPVVEVNASITTIYQSDLLFKSQFIHYLAGLLSICCMIFLGFADDALDLPWRHKLLMPSVASLPLLMVHLANEGTTKIIVPIFLRSVFGHSIDIGVLYYVYMGLLAVFCTNAINIYAGINGLEVGQSIIIACSVILFNIIELQGYLWRVHLFSLYFLIPFVAVSFALYQKNKFPASIFVGDTFCYFAGMTLAVVGILGHFSKTLLLFFLPQIVNFVYSIPQLYALVPCPRHRLPRYNPDDGLLYPSKVRFHPKSLSRVGEFLLRACARLRLVGCSTVGAFVPPQQDPPTDSTNAGDRVQEEIVEVTNFTLINFVLRICGPMTEAGTTRTLLGLQVFCSCVAFVIRYPLAWVFYDVPSH</sequence>
<dbReference type="GO" id="GO:0003975">
    <property type="term" value="F:UDP-N-acetylglucosamine-dolichyl-phosphate N-acetylglucosaminephosphotransferase activity"/>
    <property type="evidence" value="ECO:0007669"/>
    <property type="project" value="UniProtKB-EC"/>
</dbReference>
<evidence type="ECO:0000256" key="16">
    <source>
        <dbReference type="ARBA" id="ARBA00033238"/>
    </source>
</evidence>
<accession>A0A504YY65</accession>
<keyword evidence="12" id="KW-0460">Magnesium</keyword>
<feature type="transmembrane region" description="Helical" evidence="19">
    <location>
        <begin position="28"/>
        <end position="45"/>
    </location>
</feature>
<evidence type="ECO:0000313" key="21">
    <source>
        <dbReference type="Proteomes" id="UP000316759"/>
    </source>
</evidence>
<dbReference type="EC" id="2.7.8.15" evidence="5"/>
<evidence type="ECO:0000256" key="8">
    <source>
        <dbReference type="ARBA" id="ARBA00022679"/>
    </source>
</evidence>
<dbReference type="Proteomes" id="UP000316759">
    <property type="component" value="Unassembled WGS sequence"/>
</dbReference>